<dbReference type="InterPro" id="IPR004254">
    <property type="entry name" value="AdipoR/HlyIII-related"/>
</dbReference>
<keyword evidence="5" id="KW-0479">Metal-binding</keyword>
<dbReference type="GO" id="GO:0046872">
    <property type="term" value="F:metal ion binding"/>
    <property type="evidence" value="ECO:0007669"/>
    <property type="project" value="UniProtKB-KW"/>
</dbReference>
<keyword evidence="7" id="KW-1185">Reference proteome</keyword>
<evidence type="ECO:0000256" key="2">
    <source>
        <dbReference type="ARBA" id="ARBA00022692"/>
    </source>
</evidence>
<dbReference type="PANTHER" id="PTHR20855:SF113">
    <property type="entry name" value="HAEMOLYSIN-III RELATED FAMILY PROTEIN, EXPRESSED"/>
    <property type="match status" value="1"/>
</dbReference>
<keyword evidence="2 6" id="KW-0812">Transmembrane</keyword>
<feature type="transmembrane region" description="Helical" evidence="6">
    <location>
        <begin position="177"/>
        <end position="199"/>
    </location>
</feature>
<protein>
    <submittedName>
        <fullName evidence="8">Heptahelical transmembrane protein 4</fullName>
    </submittedName>
</protein>
<evidence type="ECO:0000256" key="5">
    <source>
        <dbReference type="PIRSR" id="PIRSR604254-1"/>
    </source>
</evidence>
<keyword evidence="5" id="KW-0862">Zinc</keyword>
<dbReference type="AlphaFoldDB" id="A0A6I9SHW4"/>
<reference evidence="8" key="1">
    <citation type="submission" date="2025-08" db="UniProtKB">
        <authorList>
            <consortium name="RefSeq"/>
        </authorList>
    </citation>
    <scope>IDENTIFICATION</scope>
</reference>
<dbReference type="Pfam" id="PF03006">
    <property type="entry name" value="HlyIII"/>
    <property type="match status" value="1"/>
</dbReference>
<evidence type="ECO:0000256" key="4">
    <source>
        <dbReference type="ARBA" id="ARBA00023136"/>
    </source>
</evidence>
<keyword evidence="4 6" id="KW-0472">Membrane</keyword>
<feature type="binding site" evidence="5">
    <location>
        <position position="340"/>
    </location>
    <ligand>
        <name>Zn(2+)</name>
        <dbReference type="ChEBI" id="CHEBI:29105"/>
    </ligand>
</feature>
<accession>A0A6I9SHW4</accession>
<dbReference type="GO" id="GO:0016020">
    <property type="term" value="C:membrane"/>
    <property type="evidence" value="ECO:0007669"/>
    <property type="project" value="UniProtKB-SubCell"/>
</dbReference>
<dbReference type="KEGG" id="egu:105060948"/>
<dbReference type="GO" id="GO:0009725">
    <property type="term" value="P:response to hormone"/>
    <property type="evidence" value="ECO:0007669"/>
    <property type="project" value="UniProtKB-ARBA"/>
</dbReference>
<evidence type="ECO:0000256" key="3">
    <source>
        <dbReference type="ARBA" id="ARBA00022989"/>
    </source>
</evidence>
<dbReference type="InParanoid" id="A0A6I9SHW4"/>
<evidence type="ECO:0000256" key="1">
    <source>
        <dbReference type="ARBA" id="ARBA00004141"/>
    </source>
</evidence>
<dbReference type="RefSeq" id="XP_010943141.1">
    <property type="nucleotide sequence ID" value="XM_010944839.3"/>
</dbReference>
<proteinExistence type="predicted"/>
<gene>
    <name evidence="8" type="primary">LOC105060948</name>
</gene>
<dbReference type="Proteomes" id="UP000504607">
    <property type="component" value="Unplaced"/>
</dbReference>
<evidence type="ECO:0000256" key="6">
    <source>
        <dbReference type="SAM" id="Phobius"/>
    </source>
</evidence>
<dbReference type="FunCoup" id="A0A6I9SHW4">
    <property type="interactions" value="1084"/>
</dbReference>
<organism evidence="7 8">
    <name type="scientific">Elaeis guineensis var. tenera</name>
    <name type="common">Oil palm</name>
    <dbReference type="NCBI Taxonomy" id="51953"/>
    <lineage>
        <taxon>Eukaryota</taxon>
        <taxon>Viridiplantae</taxon>
        <taxon>Streptophyta</taxon>
        <taxon>Embryophyta</taxon>
        <taxon>Tracheophyta</taxon>
        <taxon>Spermatophyta</taxon>
        <taxon>Magnoliopsida</taxon>
        <taxon>Liliopsida</taxon>
        <taxon>Arecaceae</taxon>
        <taxon>Arecoideae</taxon>
        <taxon>Cocoseae</taxon>
        <taxon>Elaeidinae</taxon>
        <taxon>Elaeis</taxon>
    </lineage>
</organism>
<evidence type="ECO:0000313" key="8">
    <source>
        <dbReference type="RefSeq" id="XP_010943141.1"/>
    </source>
</evidence>
<dbReference type="GO" id="GO:0038023">
    <property type="term" value="F:signaling receptor activity"/>
    <property type="evidence" value="ECO:0007669"/>
    <property type="project" value="TreeGrafter"/>
</dbReference>
<feature type="transmembrane region" description="Helical" evidence="6">
    <location>
        <begin position="269"/>
        <end position="287"/>
    </location>
</feature>
<sequence>MVVADLMVSTVAVEKASSFAEDDGQFLLTPLQDGKKKKKRSSCHQTKCELVDYHSLPNFLKHNEFILNYYRSEWPLKQTILSIFSIHNETINVWTHLIGFFLFLSLTAFTVMMVPMDTTVSSPAPLHLANLTSTTNVSDPLNLHHHGLVTMSSLRQANLTNKIETDQARQITTRWPFYAYLCGAMFCLIMSSACHLLSCHSEHTCYVMLRLDYGGITALIVTSFYPLVYYSFMCDPFFQTLYISFITAFGIAAVLVSLVPVFETPEFRFVRAGLFVCMGLSGLLPIVHKVMMFGDRPEAVLTTGYEMVMGAFYVLGVLVYATRIPERWMPGKFDLAGHSHQLFHVLVIAGAYTHYLAGLVYLRWRDLEGC</sequence>
<name>A0A6I9SHW4_ELAGV</name>
<dbReference type="OrthoDB" id="529367at2759"/>
<feature type="transmembrane region" description="Helical" evidence="6">
    <location>
        <begin position="342"/>
        <end position="364"/>
    </location>
</feature>
<dbReference type="PANTHER" id="PTHR20855">
    <property type="entry name" value="ADIPOR/PROGESTIN RECEPTOR-RELATED"/>
    <property type="match status" value="1"/>
</dbReference>
<feature type="binding site" evidence="5">
    <location>
        <position position="195"/>
    </location>
    <ligand>
        <name>Zn(2+)</name>
        <dbReference type="ChEBI" id="CHEBI:29105"/>
    </ligand>
</feature>
<feature type="transmembrane region" description="Helical" evidence="6">
    <location>
        <begin position="241"/>
        <end position="262"/>
    </location>
</feature>
<dbReference type="GO" id="GO:0009744">
    <property type="term" value="P:response to sucrose"/>
    <property type="evidence" value="ECO:0007669"/>
    <property type="project" value="UniProtKB-ARBA"/>
</dbReference>
<evidence type="ECO:0000313" key="7">
    <source>
        <dbReference type="Proteomes" id="UP000504607"/>
    </source>
</evidence>
<feature type="transmembrane region" description="Helical" evidence="6">
    <location>
        <begin position="93"/>
        <end position="114"/>
    </location>
</feature>
<feature type="transmembrane region" description="Helical" evidence="6">
    <location>
        <begin position="211"/>
        <end position="229"/>
    </location>
</feature>
<keyword evidence="3 6" id="KW-1133">Transmembrane helix</keyword>
<dbReference type="GeneID" id="105060948"/>
<feature type="transmembrane region" description="Helical" evidence="6">
    <location>
        <begin position="299"/>
        <end position="321"/>
    </location>
</feature>
<feature type="binding site" evidence="5">
    <location>
        <position position="344"/>
    </location>
    <ligand>
        <name>Zn(2+)</name>
        <dbReference type="ChEBI" id="CHEBI:29105"/>
    </ligand>
</feature>
<comment type="subcellular location">
    <subcellularLocation>
        <location evidence="1">Membrane</location>
        <topology evidence="1">Multi-pass membrane protein</topology>
    </subcellularLocation>
</comment>